<proteinExistence type="predicted"/>
<protein>
    <submittedName>
        <fullName evidence="1">Uncharacterized protein</fullName>
    </submittedName>
</protein>
<name>A0A8C6YQK1_NOTPE</name>
<evidence type="ECO:0000313" key="2">
    <source>
        <dbReference type="Proteomes" id="UP000694420"/>
    </source>
</evidence>
<dbReference type="Ensembl" id="ENSNPET00000003834.1">
    <property type="protein sequence ID" value="ENSNPEP00000003754.1"/>
    <property type="gene ID" value="ENSNPEG00000002876.1"/>
</dbReference>
<dbReference type="AlphaFoldDB" id="A0A8C6YQK1"/>
<accession>A0A8C6YQK1</accession>
<evidence type="ECO:0000313" key="1">
    <source>
        <dbReference type="Ensembl" id="ENSNPEP00000003754.1"/>
    </source>
</evidence>
<reference evidence="1" key="2">
    <citation type="submission" date="2025-09" db="UniProtKB">
        <authorList>
            <consortium name="Ensembl"/>
        </authorList>
    </citation>
    <scope>IDENTIFICATION</scope>
</reference>
<sequence length="127" mass="14703">MPDFIFWKMNHLYINLAKWAVSKNMEHLQYCSSLKIRIRANNFITNIDSLVCRPHPLELGLHGNQEGNAEKTLSCVKDVVSKINRVLAPHSPIIIQGCPNESCNRWIYLEKLQSVSIGHRTYNVEYH</sequence>
<reference evidence="1" key="1">
    <citation type="submission" date="2025-08" db="UniProtKB">
        <authorList>
            <consortium name="Ensembl"/>
        </authorList>
    </citation>
    <scope>IDENTIFICATION</scope>
</reference>
<dbReference type="Proteomes" id="UP000694420">
    <property type="component" value="Unplaced"/>
</dbReference>
<organism evidence="1 2">
    <name type="scientific">Nothoprocta perdicaria</name>
    <name type="common">Chilean tinamou</name>
    <name type="synonym">Crypturus perdicarius</name>
    <dbReference type="NCBI Taxonomy" id="30464"/>
    <lineage>
        <taxon>Eukaryota</taxon>
        <taxon>Metazoa</taxon>
        <taxon>Chordata</taxon>
        <taxon>Craniata</taxon>
        <taxon>Vertebrata</taxon>
        <taxon>Euteleostomi</taxon>
        <taxon>Archelosauria</taxon>
        <taxon>Archosauria</taxon>
        <taxon>Dinosauria</taxon>
        <taxon>Saurischia</taxon>
        <taxon>Theropoda</taxon>
        <taxon>Coelurosauria</taxon>
        <taxon>Aves</taxon>
        <taxon>Palaeognathae</taxon>
        <taxon>Tinamiformes</taxon>
        <taxon>Tinamidae</taxon>
        <taxon>Nothoprocta</taxon>
    </lineage>
</organism>
<keyword evidence="2" id="KW-1185">Reference proteome</keyword>